<dbReference type="PANTHER" id="PTHR38834">
    <property type="entry name" value="PERIPLASMIC SUBSTRATE BINDING PROTEIN FAMILY 3"/>
    <property type="match status" value="1"/>
</dbReference>
<feature type="domain" description="Solute-binding protein family 3/N-terminal" evidence="2">
    <location>
        <begin position="38"/>
        <end position="245"/>
    </location>
</feature>
<name>A0A151JDX6_9VIBR</name>
<dbReference type="Pfam" id="PF00497">
    <property type="entry name" value="SBP_bac_3"/>
    <property type="match status" value="1"/>
</dbReference>
<proteinExistence type="predicted"/>
<keyword evidence="1" id="KW-0732">Signal</keyword>
<dbReference type="Gene3D" id="3.40.190.10">
    <property type="entry name" value="Periplasmic binding protein-like II"/>
    <property type="match status" value="2"/>
</dbReference>
<gene>
    <name evidence="3" type="ORF">AUQ44_19190</name>
</gene>
<sequence>MGVLYRSFCLLGIVLTALLSASAVAQVSSLEDLAFYSEVYPPANFIKDDAPAGYSVDILIEAAKLQGVQITPQQIVIQPWARSYRATLTNNDAMLFSTTRTEHREDLFKWVGPISDIKAVVLSRVDSGIVIKEPIDMANYRIGVIRDDVGEQMLLELGVPREAMQEANYVTQLAEQLMKKRIDLLAYDENAALWWTGQAGLDPKMFKVVYILKKGELYFAFNKHVPQKVVEQLQMGIDRLKSEKNAEGISLHQAIMNRYR</sequence>
<dbReference type="PANTHER" id="PTHR38834:SF3">
    <property type="entry name" value="SOLUTE-BINDING PROTEIN FAMILY 3_N-TERMINAL DOMAIN-CONTAINING PROTEIN"/>
    <property type="match status" value="1"/>
</dbReference>
<evidence type="ECO:0000256" key="1">
    <source>
        <dbReference type="SAM" id="SignalP"/>
    </source>
</evidence>
<protein>
    <submittedName>
        <fullName evidence="3">Amino acid ABC transporter substrate-binding protein</fullName>
    </submittedName>
</protein>
<evidence type="ECO:0000259" key="2">
    <source>
        <dbReference type="Pfam" id="PF00497"/>
    </source>
</evidence>
<dbReference type="Proteomes" id="UP000075349">
    <property type="component" value="Unassembled WGS sequence"/>
</dbReference>
<evidence type="ECO:0000313" key="4">
    <source>
        <dbReference type="Proteomes" id="UP000075349"/>
    </source>
</evidence>
<comment type="caution">
    <text evidence="3">The sequence shown here is derived from an EMBL/GenBank/DDBJ whole genome shotgun (WGS) entry which is preliminary data.</text>
</comment>
<dbReference type="AlphaFoldDB" id="A0A151JDX6"/>
<dbReference type="EMBL" id="LOMK01000002">
    <property type="protein sequence ID" value="KYN23945.1"/>
    <property type="molecule type" value="Genomic_DNA"/>
</dbReference>
<evidence type="ECO:0000313" key="3">
    <source>
        <dbReference type="EMBL" id="KYN23945.1"/>
    </source>
</evidence>
<accession>A0A151JDX6</accession>
<dbReference type="InterPro" id="IPR001638">
    <property type="entry name" value="Solute-binding_3/MltF_N"/>
</dbReference>
<dbReference type="SUPFAM" id="SSF53850">
    <property type="entry name" value="Periplasmic binding protein-like II"/>
    <property type="match status" value="1"/>
</dbReference>
<feature type="chain" id="PRO_5007582614" evidence="1">
    <location>
        <begin position="26"/>
        <end position="260"/>
    </location>
</feature>
<reference evidence="4" key="1">
    <citation type="submission" date="2015-12" db="EMBL/GenBank/DDBJ databases">
        <authorList>
            <person name="Tarr C.L."/>
            <person name="Gladney L.M."/>
        </authorList>
    </citation>
    <scope>NUCLEOTIDE SEQUENCE [LARGE SCALE GENOMIC DNA]</scope>
    <source>
        <strain evidence="4">2756-81</strain>
    </source>
</reference>
<feature type="signal peptide" evidence="1">
    <location>
        <begin position="1"/>
        <end position="25"/>
    </location>
</feature>
<organism evidence="3 4">
    <name type="scientific">Vibrio cidicii</name>
    <dbReference type="NCBI Taxonomy" id="1763883"/>
    <lineage>
        <taxon>Bacteria</taxon>
        <taxon>Pseudomonadati</taxon>
        <taxon>Pseudomonadota</taxon>
        <taxon>Gammaproteobacteria</taxon>
        <taxon>Vibrionales</taxon>
        <taxon>Vibrionaceae</taxon>
        <taxon>Vibrio</taxon>
    </lineage>
</organism>